<dbReference type="VEuPathDB" id="AmoebaDB:ACA1_046470"/>
<dbReference type="SUPFAM" id="SSF53927">
    <property type="entry name" value="Cytidine deaminase-like"/>
    <property type="match status" value="1"/>
</dbReference>
<evidence type="ECO:0000256" key="1">
    <source>
        <dbReference type="ARBA" id="ARBA00004844"/>
    </source>
</evidence>
<dbReference type="Gene3D" id="3.40.140.20">
    <property type="match status" value="2"/>
</dbReference>
<dbReference type="AlphaFoldDB" id="L8H9J9"/>
<keyword evidence="7" id="KW-0511">Multifunctional enzyme</keyword>
<accession>L8H9J9</accession>
<dbReference type="PANTHER" id="PTHR11692">
    <property type="entry name" value="BIFUNCTIONAL PURINE BIOSYNTHESIS PROTEIN PURH"/>
    <property type="match status" value="1"/>
</dbReference>
<proteinExistence type="inferred from homology"/>
<reference evidence="11 12" key="1">
    <citation type="journal article" date="2013" name="Genome Biol.">
        <title>Genome of Acanthamoeba castellanii highlights extensive lateral gene transfer and early evolution of tyrosine kinase signaling.</title>
        <authorList>
            <person name="Clarke M."/>
            <person name="Lohan A.J."/>
            <person name="Liu B."/>
            <person name="Lagkouvardos I."/>
            <person name="Roy S."/>
            <person name="Zafar N."/>
            <person name="Bertelli C."/>
            <person name="Schilde C."/>
            <person name="Kianianmomeni A."/>
            <person name="Burglin T.R."/>
            <person name="Frech C."/>
            <person name="Turcotte B."/>
            <person name="Kopec K.O."/>
            <person name="Synnott J.M."/>
            <person name="Choo C."/>
            <person name="Paponov I."/>
            <person name="Finkler A."/>
            <person name="Soon Heng Tan C."/>
            <person name="Hutchins A.P."/>
            <person name="Weinmeier T."/>
            <person name="Rattei T."/>
            <person name="Chu J.S."/>
            <person name="Gimenez G."/>
            <person name="Irimia M."/>
            <person name="Rigden D.J."/>
            <person name="Fitzpatrick D.A."/>
            <person name="Lorenzo-Morales J."/>
            <person name="Bateman A."/>
            <person name="Chiu C.H."/>
            <person name="Tang P."/>
            <person name="Hegemann P."/>
            <person name="Fromm H."/>
            <person name="Raoult D."/>
            <person name="Greub G."/>
            <person name="Miranda-Saavedra D."/>
            <person name="Chen N."/>
            <person name="Nash P."/>
            <person name="Ginger M.L."/>
            <person name="Horn M."/>
            <person name="Schaap P."/>
            <person name="Caler L."/>
            <person name="Loftus B."/>
        </authorList>
    </citation>
    <scope>NUCLEOTIDE SEQUENCE [LARGE SCALE GENOMIC DNA]</scope>
    <source>
        <strain evidence="11 12">Neff</strain>
    </source>
</reference>
<dbReference type="NCBIfam" id="NF002049">
    <property type="entry name" value="PRK00881.1"/>
    <property type="match status" value="1"/>
</dbReference>
<keyword evidence="4 11" id="KW-0808">Transferase</keyword>
<gene>
    <name evidence="11" type="ORF">ACA1_046470</name>
</gene>
<dbReference type="Pfam" id="PF02142">
    <property type="entry name" value="MGS"/>
    <property type="match status" value="1"/>
</dbReference>
<dbReference type="Gene3D" id="3.40.50.1380">
    <property type="entry name" value="Methylglyoxal synthase-like domain"/>
    <property type="match status" value="1"/>
</dbReference>
<evidence type="ECO:0000313" key="12">
    <source>
        <dbReference type="Proteomes" id="UP000011083"/>
    </source>
</evidence>
<dbReference type="RefSeq" id="XP_004347759.1">
    <property type="nucleotide sequence ID" value="XM_004347709.1"/>
</dbReference>
<dbReference type="EMBL" id="KB007894">
    <property type="protein sequence ID" value="ELR21927.1"/>
    <property type="molecule type" value="Genomic_DNA"/>
</dbReference>
<evidence type="ECO:0000256" key="2">
    <source>
        <dbReference type="ARBA" id="ARBA00004954"/>
    </source>
</evidence>
<dbReference type="GO" id="GO:0004643">
    <property type="term" value="F:phosphoribosylaminoimidazolecarboxamide formyltransferase activity"/>
    <property type="evidence" value="ECO:0007669"/>
    <property type="project" value="UniProtKB-EC"/>
</dbReference>
<organism evidence="11 12">
    <name type="scientific">Acanthamoeba castellanii (strain ATCC 30010 / Neff)</name>
    <dbReference type="NCBI Taxonomy" id="1257118"/>
    <lineage>
        <taxon>Eukaryota</taxon>
        <taxon>Amoebozoa</taxon>
        <taxon>Discosea</taxon>
        <taxon>Longamoebia</taxon>
        <taxon>Centramoebida</taxon>
        <taxon>Acanthamoebidae</taxon>
        <taxon>Acanthamoeba</taxon>
    </lineage>
</organism>
<dbReference type="FunFam" id="3.40.140.20:FF:000001">
    <property type="entry name" value="Bifunctional purine biosynthesis protein PurH"/>
    <property type="match status" value="1"/>
</dbReference>
<dbReference type="NCBIfam" id="TIGR00355">
    <property type="entry name" value="purH"/>
    <property type="match status" value="1"/>
</dbReference>
<dbReference type="SMART" id="SM00798">
    <property type="entry name" value="AICARFT_IMPCHas"/>
    <property type="match status" value="1"/>
</dbReference>
<dbReference type="GO" id="GO:0006189">
    <property type="term" value="P:'de novo' IMP biosynthetic process"/>
    <property type="evidence" value="ECO:0007669"/>
    <property type="project" value="UniProtKB-UniPathway"/>
</dbReference>
<dbReference type="InterPro" id="IPR002695">
    <property type="entry name" value="PurH-like"/>
</dbReference>
<dbReference type="CDD" id="cd01421">
    <property type="entry name" value="IMPCH"/>
    <property type="match status" value="1"/>
</dbReference>
<sequence>MAKRALVSVHNKEGLVEFCQGLAGLGFEIVSTGGTHATLEKAGVPVVQVAQLTSFPEILGGRVKTLHPAIHGGILAKRTPEHLEELKKHNLATIDIVVCNLYPFQETVRKEGVTEGEIVEQIDIGGVTLLRAAAKNFESVLVVCDPADYAGVLAKLQAGGSGADAGAVPTVDRKRFALKAFRHTATYDSAISQWLSGSLEEGKSDSLPGQIALTAEKVETLRYGENPHQQGALYRWSGADAPFEQVSGKELSYNNILDLDVAYAIVQEYSDPCVVVIKHNTPCGIATDPNIITAYQKAFESDPVSAFGSIIAINREITVELCEAIGKLFLEVLVSHAYTPEALEWLANKKKNCRVLIAKNDVIRRQRATQEGSLVVRSVFGGLLVQTPDDKGTEVKSQWKVVSKKQPTPEIEAGLAFAWLASKHVKSNAIVLVQGTSTVGIGTGQPNRVDSVVQAAKRAGDKAQGSLLASDAFFPFADGIEEAAKAGVIAVIQPGGSIRDEDVIAKADELGLVMVFTGERHFKH</sequence>
<dbReference type="UniPathway" id="UPA00074">
    <property type="reaction ID" value="UER00133"/>
</dbReference>
<dbReference type="OMA" id="IKHNNPC"/>
<comment type="catalytic activity">
    <reaction evidence="8">
        <text>(6R)-10-formyltetrahydrofolate + 5-amino-1-(5-phospho-beta-D-ribosyl)imidazole-4-carboxamide = 5-formamido-1-(5-phospho-D-ribosyl)imidazole-4-carboxamide + (6S)-5,6,7,8-tetrahydrofolate</text>
        <dbReference type="Rhea" id="RHEA:22192"/>
        <dbReference type="ChEBI" id="CHEBI:57453"/>
        <dbReference type="ChEBI" id="CHEBI:58467"/>
        <dbReference type="ChEBI" id="CHEBI:58475"/>
        <dbReference type="ChEBI" id="CHEBI:195366"/>
        <dbReference type="EC" id="2.1.2.3"/>
    </reaction>
</comment>
<evidence type="ECO:0000256" key="4">
    <source>
        <dbReference type="ARBA" id="ARBA00022679"/>
    </source>
</evidence>
<dbReference type="SUPFAM" id="SSF52335">
    <property type="entry name" value="Methylglyoxal synthase-like"/>
    <property type="match status" value="1"/>
</dbReference>
<evidence type="ECO:0000256" key="3">
    <source>
        <dbReference type="ARBA" id="ARBA00007667"/>
    </source>
</evidence>
<dbReference type="OrthoDB" id="6017153at2759"/>
<comment type="similarity">
    <text evidence="3">Belongs to the PurH family.</text>
</comment>
<dbReference type="SMART" id="SM00851">
    <property type="entry name" value="MGS"/>
    <property type="match status" value="1"/>
</dbReference>
<dbReference type="STRING" id="1257118.L8H9J9"/>
<dbReference type="FunFam" id="3.40.50.1380:FF:000001">
    <property type="entry name" value="Bifunctional purine biosynthesis protein PurH"/>
    <property type="match status" value="1"/>
</dbReference>
<evidence type="ECO:0000256" key="8">
    <source>
        <dbReference type="ARBA" id="ARBA00050488"/>
    </source>
</evidence>
<keyword evidence="12" id="KW-1185">Reference proteome</keyword>
<comment type="pathway">
    <text evidence="2">Purine metabolism; IMP biosynthesis via de novo pathway; 5-formamido-1-(5-phospho-D-ribosyl)imidazole-4-carboxamide from 5-amino-1-(5-phospho-D-ribosyl)imidazole-4-carboxamide (10-formyl THF route): step 1/1.</text>
</comment>
<evidence type="ECO:0000256" key="9">
    <source>
        <dbReference type="ARBA" id="ARBA00050687"/>
    </source>
</evidence>
<dbReference type="GO" id="GO:0005829">
    <property type="term" value="C:cytosol"/>
    <property type="evidence" value="ECO:0007669"/>
    <property type="project" value="TreeGrafter"/>
</dbReference>
<feature type="domain" description="MGS-like" evidence="10">
    <location>
        <begin position="1"/>
        <end position="144"/>
    </location>
</feature>
<comment type="pathway">
    <text evidence="1">Purine metabolism; IMP biosynthesis via de novo pathway; IMP from 5-formamido-1-(5-phospho-D-ribosyl)imidazole-4-carboxamide: step 1/1.</text>
</comment>
<evidence type="ECO:0000313" key="11">
    <source>
        <dbReference type="EMBL" id="ELR21927.1"/>
    </source>
</evidence>
<dbReference type="PROSITE" id="PS51855">
    <property type="entry name" value="MGS"/>
    <property type="match status" value="1"/>
</dbReference>
<dbReference type="PANTHER" id="PTHR11692:SF0">
    <property type="entry name" value="BIFUNCTIONAL PURINE BIOSYNTHESIS PROTEIN ATIC"/>
    <property type="match status" value="1"/>
</dbReference>
<dbReference type="GO" id="GO:0003937">
    <property type="term" value="F:IMP cyclohydrolase activity"/>
    <property type="evidence" value="ECO:0007669"/>
    <property type="project" value="UniProtKB-EC"/>
</dbReference>
<comment type="catalytic activity">
    <reaction evidence="9">
        <text>IMP + H2O = 5-formamido-1-(5-phospho-D-ribosyl)imidazole-4-carboxamide</text>
        <dbReference type="Rhea" id="RHEA:18445"/>
        <dbReference type="ChEBI" id="CHEBI:15377"/>
        <dbReference type="ChEBI" id="CHEBI:58053"/>
        <dbReference type="ChEBI" id="CHEBI:58467"/>
        <dbReference type="EC" id="3.5.4.10"/>
    </reaction>
</comment>
<dbReference type="Pfam" id="PF01808">
    <property type="entry name" value="AICARFT_IMPCHas"/>
    <property type="match status" value="1"/>
</dbReference>
<protein>
    <submittedName>
        <fullName evidence="11">Phosphoribosylaminoimidazolecarboxamide formyltransferase/IMP</fullName>
    </submittedName>
</protein>
<evidence type="ECO:0000256" key="6">
    <source>
        <dbReference type="ARBA" id="ARBA00022801"/>
    </source>
</evidence>
<keyword evidence="5" id="KW-0658">Purine biosynthesis</keyword>
<dbReference type="PIRSF" id="PIRSF000414">
    <property type="entry name" value="AICARFT_IMPCHas"/>
    <property type="match status" value="1"/>
</dbReference>
<dbReference type="InterPro" id="IPR036914">
    <property type="entry name" value="MGS-like_dom_sf"/>
</dbReference>
<dbReference type="InterPro" id="IPR016193">
    <property type="entry name" value="Cytidine_deaminase-like"/>
</dbReference>
<dbReference type="InterPro" id="IPR011607">
    <property type="entry name" value="MGS-like_dom"/>
</dbReference>
<dbReference type="Proteomes" id="UP000011083">
    <property type="component" value="Unassembled WGS sequence"/>
</dbReference>
<dbReference type="GeneID" id="14922845"/>
<dbReference type="KEGG" id="acan:ACA1_046470"/>
<evidence type="ECO:0000256" key="7">
    <source>
        <dbReference type="ARBA" id="ARBA00023268"/>
    </source>
</evidence>
<dbReference type="InterPro" id="IPR024051">
    <property type="entry name" value="AICAR_Tfase_dup_dom_sf"/>
</dbReference>
<name>L8H9J9_ACACF</name>
<evidence type="ECO:0000256" key="5">
    <source>
        <dbReference type="ARBA" id="ARBA00022755"/>
    </source>
</evidence>
<evidence type="ECO:0000259" key="10">
    <source>
        <dbReference type="PROSITE" id="PS51855"/>
    </source>
</evidence>
<dbReference type="HAMAP" id="MF_00139">
    <property type="entry name" value="PurH"/>
    <property type="match status" value="1"/>
</dbReference>
<keyword evidence="6" id="KW-0378">Hydrolase</keyword>